<dbReference type="Pfam" id="PF26571">
    <property type="entry name" value="VldE"/>
    <property type="match status" value="1"/>
</dbReference>
<keyword evidence="5" id="KW-1185">Reference proteome</keyword>
<comment type="caution">
    <text evidence="4">The sequence shown here is derived from an EMBL/GenBank/DDBJ whole genome shotgun (WGS) entry which is preliminary data.</text>
</comment>
<feature type="chain" id="PRO_5045694018" evidence="2">
    <location>
        <begin position="28"/>
        <end position="299"/>
    </location>
</feature>
<evidence type="ECO:0000256" key="2">
    <source>
        <dbReference type="SAM" id="SignalP"/>
    </source>
</evidence>
<feature type="coiled-coil region" evidence="1">
    <location>
        <begin position="56"/>
        <end position="90"/>
    </location>
</feature>
<feature type="coiled-coil region" evidence="1">
    <location>
        <begin position="130"/>
        <end position="174"/>
    </location>
</feature>
<evidence type="ECO:0000259" key="3">
    <source>
        <dbReference type="Pfam" id="PF26571"/>
    </source>
</evidence>
<keyword evidence="2" id="KW-0732">Signal</keyword>
<dbReference type="Proteomes" id="UP001597368">
    <property type="component" value="Unassembled WGS sequence"/>
</dbReference>
<organism evidence="4 5">
    <name type="scientific">Nonomuraea mangrovi</name>
    <dbReference type="NCBI Taxonomy" id="2316207"/>
    <lineage>
        <taxon>Bacteria</taxon>
        <taxon>Bacillati</taxon>
        <taxon>Actinomycetota</taxon>
        <taxon>Actinomycetes</taxon>
        <taxon>Streptosporangiales</taxon>
        <taxon>Streptosporangiaceae</taxon>
        <taxon>Nonomuraea</taxon>
    </lineage>
</organism>
<dbReference type="RefSeq" id="WP_379576018.1">
    <property type="nucleotide sequence ID" value="NZ_JBHUFV010000047.1"/>
</dbReference>
<accession>A0ABW4T392</accession>
<evidence type="ECO:0000313" key="4">
    <source>
        <dbReference type="EMBL" id="MFD1935908.1"/>
    </source>
</evidence>
<evidence type="ECO:0000313" key="5">
    <source>
        <dbReference type="Proteomes" id="UP001597368"/>
    </source>
</evidence>
<dbReference type="InterPro" id="IPR058593">
    <property type="entry name" value="ARB_07466-like_C"/>
</dbReference>
<proteinExistence type="predicted"/>
<evidence type="ECO:0000256" key="1">
    <source>
        <dbReference type="SAM" id="Coils"/>
    </source>
</evidence>
<feature type="signal peptide" evidence="2">
    <location>
        <begin position="1"/>
        <end position="27"/>
    </location>
</feature>
<feature type="domain" description="ARB-07466-like C-terminal" evidence="3">
    <location>
        <begin position="183"/>
        <end position="291"/>
    </location>
</feature>
<protein>
    <submittedName>
        <fullName evidence="4">Coiled-coil domain-containing protein</fullName>
    </submittedName>
</protein>
<name>A0ABW4T392_9ACTN</name>
<keyword evidence="1" id="KW-0175">Coiled coil</keyword>
<sequence>MRSGRLAVLAVVLVALVAAPFPHSATADPDSQTKLRKLTKQAAQLNKLYRGTIESLEDTRLAAKKATDRAANLKAALARAEVEVSQIAQTTYIQGPLDGTALFSSPAEPYQVLGQAASMAYLSAERTSKLNRVKEMVADAQKAKKEADGKIDDLERDVKKMQSKRRDIEKLLAKYGIQQPGSANGLTARMVSVRDEVMRNFPMFYGVGCLRVGDPGEHGKGRACDFMMSPGGSMASGANLARGDALAQWLISNGSRLGVMYIIWKQRYYDIRTGGGWDMMSDRGGVTANHWDHVHVSVF</sequence>
<gene>
    <name evidence="4" type="ORF">ACFSKW_31000</name>
</gene>
<reference evidence="5" key="1">
    <citation type="journal article" date="2019" name="Int. J. Syst. Evol. Microbiol.">
        <title>The Global Catalogue of Microorganisms (GCM) 10K type strain sequencing project: providing services to taxonomists for standard genome sequencing and annotation.</title>
        <authorList>
            <consortium name="The Broad Institute Genomics Platform"/>
            <consortium name="The Broad Institute Genome Sequencing Center for Infectious Disease"/>
            <person name="Wu L."/>
            <person name="Ma J."/>
        </authorList>
    </citation>
    <scope>NUCLEOTIDE SEQUENCE [LARGE SCALE GENOMIC DNA]</scope>
    <source>
        <strain evidence="5">ICMP 6774ER</strain>
    </source>
</reference>
<dbReference type="EMBL" id="JBHUFV010000047">
    <property type="protein sequence ID" value="MFD1935908.1"/>
    <property type="molecule type" value="Genomic_DNA"/>
</dbReference>